<dbReference type="SUPFAM" id="SSF50104">
    <property type="entry name" value="Translation proteins SH3-like domain"/>
    <property type="match status" value="1"/>
</dbReference>
<dbReference type="CDD" id="cd09887">
    <property type="entry name" value="NGN_Arch"/>
    <property type="match status" value="1"/>
</dbReference>
<name>A0A520KTL0_METT2</name>
<proteinExistence type="inferred from homology"/>
<keyword evidence="8" id="KW-0251">Elongation factor</keyword>
<dbReference type="Pfam" id="PF03439">
    <property type="entry name" value="Spt5-NGN"/>
    <property type="match status" value="1"/>
</dbReference>
<accession>A0A520KTL0</accession>
<dbReference type="SMART" id="SM00739">
    <property type="entry name" value="KOW"/>
    <property type="match status" value="1"/>
</dbReference>
<evidence type="ECO:0000313" key="8">
    <source>
        <dbReference type="EMBL" id="RZN65407.1"/>
    </source>
</evidence>
<keyword evidence="3 4" id="KW-0804">Transcription</keyword>
<dbReference type="Gene3D" id="3.30.70.940">
    <property type="entry name" value="NusG, N-terminal domain"/>
    <property type="match status" value="1"/>
</dbReference>
<dbReference type="GO" id="GO:0003735">
    <property type="term" value="F:structural constituent of ribosome"/>
    <property type="evidence" value="ECO:0007669"/>
    <property type="project" value="InterPro"/>
</dbReference>
<dbReference type="HAMAP" id="MF_00950">
    <property type="entry name" value="Spt5_arch"/>
    <property type="match status" value="1"/>
</dbReference>
<dbReference type="InterPro" id="IPR005825">
    <property type="entry name" value="Ribosomal_uL24_CS"/>
</dbReference>
<dbReference type="AlphaFoldDB" id="A0A520KTL0"/>
<dbReference type="GO" id="GO:0005840">
    <property type="term" value="C:ribosome"/>
    <property type="evidence" value="ECO:0007669"/>
    <property type="project" value="InterPro"/>
</dbReference>
<protein>
    <recommendedName>
        <fullName evidence="4 5">Transcription elongation factor Spt5</fullName>
    </recommendedName>
</protein>
<comment type="subunit">
    <text evidence="4">Heterodimer composed of Spt4 and Spt5. Interacts with RNA polymerase (RNAP).</text>
</comment>
<organism evidence="8 9">
    <name type="scientific">Methanoliparum thermophilum</name>
    <dbReference type="NCBI Taxonomy" id="2491083"/>
    <lineage>
        <taxon>Archaea</taxon>
        <taxon>Methanobacteriati</taxon>
        <taxon>Methanobacteriota</taxon>
        <taxon>Candidatus Methanoliparia</taxon>
        <taxon>Candidatus Methanoliparales</taxon>
        <taxon>Candidatus Methanoliparaceae</taxon>
        <taxon>Candidatus Methanoliparum</taxon>
    </lineage>
</organism>
<gene>
    <name evidence="4" type="primary">spt5</name>
    <name evidence="8" type="ORF">EF806_00500</name>
</gene>
<dbReference type="CDD" id="cd06091">
    <property type="entry name" value="KOW_NusG"/>
    <property type="match status" value="1"/>
</dbReference>
<feature type="domain" description="NusG-like N-terminal" evidence="6">
    <location>
        <begin position="5"/>
        <end position="90"/>
    </location>
</feature>
<evidence type="ECO:0000259" key="7">
    <source>
        <dbReference type="SMART" id="SM00739"/>
    </source>
</evidence>
<comment type="caution">
    <text evidence="8">The sequence shown here is derived from an EMBL/GenBank/DDBJ whole genome shotgun (WGS) entry which is preliminary data.</text>
</comment>
<feature type="domain" description="KOW" evidence="7">
    <location>
        <begin position="95"/>
        <end position="122"/>
    </location>
</feature>
<evidence type="ECO:0000256" key="5">
    <source>
        <dbReference type="NCBIfam" id="TIGR00405"/>
    </source>
</evidence>
<dbReference type="SMART" id="SM00738">
    <property type="entry name" value="NGN"/>
    <property type="match status" value="1"/>
</dbReference>
<keyword evidence="2 4" id="KW-0805">Transcription regulation</keyword>
<dbReference type="EMBL" id="RXIF01000002">
    <property type="protein sequence ID" value="RZN65407.1"/>
    <property type="molecule type" value="Genomic_DNA"/>
</dbReference>
<dbReference type="InterPro" id="IPR005824">
    <property type="entry name" value="KOW"/>
</dbReference>
<dbReference type="InterPro" id="IPR008991">
    <property type="entry name" value="Translation_prot_SH3-like_sf"/>
</dbReference>
<dbReference type="GO" id="GO:0006355">
    <property type="term" value="P:regulation of DNA-templated transcription"/>
    <property type="evidence" value="ECO:0007669"/>
    <property type="project" value="UniProtKB-UniRule"/>
</dbReference>
<evidence type="ECO:0000256" key="3">
    <source>
        <dbReference type="ARBA" id="ARBA00023163"/>
    </source>
</evidence>
<evidence type="ECO:0000256" key="4">
    <source>
        <dbReference type="HAMAP-Rule" id="MF_00950"/>
    </source>
</evidence>
<comment type="similarity">
    <text evidence="1">Belongs to the SPT5 family.</text>
</comment>
<dbReference type="Gene3D" id="2.30.30.30">
    <property type="match status" value="1"/>
</dbReference>
<evidence type="ECO:0000313" key="9">
    <source>
        <dbReference type="Proteomes" id="UP000317158"/>
    </source>
</evidence>
<dbReference type="Pfam" id="PF00467">
    <property type="entry name" value="KOW"/>
    <property type="match status" value="1"/>
</dbReference>
<dbReference type="InterPro" id="IPR036735">
    <property type="entry name" value="NGN_dom_sf"/>
</dbReference>
<dbReference type="InterPro" id="IPR006645">
    <property type="entry name" value="NGN-like_dom"/>
</dbReference>
<sequence>MSNVDLNIYIVKTVAGEERNVADMIMTKINTMDKTSIASILVPYGLKGYFMIEGGVLEEIEEIVKGIPHAKGIIKGSVPLSEIEPFLMPQPSAAKVKIGDIVEIINGPFKGEKAKVKKVDINKEEITVEFFESMVIIPVTVKGSSIRVIDSDTEDKK</sequence>
<evidence type="ECO:0000256" key="1">
    <source>
        <dbReference type="ARBA" id="ARBA00006956"/>
    </source>
</evidence>
<reference evidence="8 9" key="1">
    <citation type="journal article" date="2019" name="Nat. Microbiol.">
        <title>Wide diversity of methane and short-chain alkane metabolisms in uncultured archaea.</title>
        <authorList>
            <person name="Borrel G."/>
            <person name="Adam P.S."/>
            <person name="McKay L.J."/>
            <person name="Chen L.X."/>
            <person name="Sierra-Garcia I.N."/>
            <person name="Sieber C.M."/>
            <person name="Letourneur Q."/>
            <person name="Ghozlane A."/>
            <person name="Andersen G.L."/>
            <person name="Li W.J."/>
            <person name="Hallam S.J."/>
            <person name="Muyzer G."/>
            <person name="de Oliveira V.M."/>
            <person name="Inskeep W.P."/>
            <person name="Banfield J.F."/>
            <person name="Gribaldo S."/>
        </authorList>
    </citation>
    <scope>NUCLEOTIDE SEQUENCE [LARGE SCALE GENOMIC DNA]</scope>
    <source>
        <strain evidence="8">NM1a</strain>
    </source>
</reference>
<dbReference type="PROSITE" id="PS01108">
    <property type="entry name" value="RIBOSOMAL_L24"/>
    <property type="match status" value="1"/>
</dbReference>
<comment type="similarity">
    <text evidence="4">Belongs to the archaeal Spt5 family.</text>
</comment>
<dbReference type="Proteomes" id="UP000317158">
    <property type="component" value="Unassembled WGS sequence"/>
</dbReference>
<dbReference type="InterPro" id="IPR005100">
    <property type="entry name" value="NGN-domain"/>
</dbReference>
<dbReference type="NCBIfam" id="TIGR00405">
    <property type="entry name" value="KOW_elon_Spt5"/>
    <property type="match status" value="1"/>
</dbReference>
<keyword evidence="8" id="KW-0648">Protein biosynthesis</keyword>
<dbReference type="InterPro" id="IPR014722">
    <property type="entry name" value="Rib_uL2_dom2"/>
</dbReference>
<evidence type="ECO:0000256" key="2">
    <source>
        <dbReference type="ARBA" id="ARBA00023015"/>
    </source>
</evidence>
<evidence type="ECO:0000259" key="6">
    <source>
        <dbReference type="SMART" id="SM00738"/>
    </source>
</evidence>
<dbReference type="InterPro" id="IPR011590">
    <property type="entry name" value="Spt5_arc"/>
</dbReference>
<comment type="function">
    <text evidence="4">Stimulates transcription elongation.</text>
</comment>
<dbReference type="GO" id="GO:0006354">
    <property type="term" value="P:DNA-templated transcription elongation"/>
    <property type="evidence" value="ECO:0007669"/>
    <property type="project" value="InterPro"/>
</dbReference>
<dbReference type="GO" id="GO:0003746">
    <property type="term" value="F:translation elongation factor activity"/>
    <property type="evidence" value="ECO:0007669"/>
    <property type="project" value="UniProtKB-KW"/>
</dbReference>